<proteinExistence type="predicted"/>
<gene>
    <name evidence="4" type="ORF">H8E80_05930</name>
</gene>
<dbReference type="Gene3D" id="1.25.40.10">
    <property type="entry name" value="Tetratricopeptide repeat domain"/>
    <property type="match status" value="1"/>
</dbReference>
<dbReference type="PROSITE" id="PS50005">
    <property type="entry name" value="TPR"/>
    <property type="match status" value="2"/>
</dbReference>
<organism evidence="4 5">
    <name type="scientific">Candidatus Desulfaltia bathyphila</name>
    <dbReference type="NCBI Taxonomy" id="2841697"/>
    <lineage>
        <taxon>Bacteria</taxon>
        <taxon>Pseudomonadati</taxon>
        <taxon>Thermodesulfobacteriota</taxon>
        <taxon>Desulfobacteria</taxon>
        <taxon>Desulfobacterales</taxon>
        <taxon>Desulfobacterales incertae sedis</taxon>
        <taxon>Candidatus Desulfaltia</taxon>
    </lineage>
</organism>
<feature type="chain" id="PRO_5035193364" evidence="2">
    <location>
        <begin position="26"/>
        <end position="385"/>
    </location>
</feature>
<accession>A0A8J6N5B5</accession>
<evidence type="ECO:0000313" key="5">
    <source>
        <dbReference type="Proteomes" id="UP000603545"/>
    </source>
</evidence>
<keyword evidence="1" id="KW-0802">TPR repeat</keyword>
<dbReference type="InterPro" id="IPR011990">
    <property type="entry name" value="TPR-like_helical_dom_sf"/>
</dbReference>
<dbReference type="SMART" id="SM00028">
    <property type="entry name" value="TPR"/>
    <property type="match status" value="2"/>
</dbReference>
<comment type="caution">
    <text evidence="4">The sequence shown here is derived from an EMBL/GenBank/DDBJ whole genome shotgun (WGS) entry which is preliminary data.</text>
</comment>
<feature type="repeat" description="TPR" evidence="1">
    <location>
        <begin position="35"/>
        <end position="68"/>
    </location>
</feature>
<name>A0A8J6N5B5_9BACT</name>
<dbReference type="InterPro" id="IPR001119">
    <property type="entry name" value="SLH_dom"/>
</dbReference>
<dbReference type="InterPro" id="IPR019734">
    <property type="entry name" value="TPR_rpt"/>
</dbReference>
<feature type="signal peptide" evidence="2">
    <location>
        <begin position="1"/>
        <end position="25"/>
    </location>
</feature>
<protein>
    <submittedName>
        <fullName evidence="4">S-layer homology domain-containing protein</fullName>
    </submittedName>
</protein>
<dbReference type="Proteomes" id="UP000603545">
    <property type="component" value="Unassembled WGS sequence"/>
</dbReference>
<evidence type="ECO:0000313" key="4">
    <source>
        <dbReference type="EMBL" id="MBC8199568.1"/>
    </source>
</evidence>
<dbReference type="AlphaFoldDB" id="A0A8J6N5B5"/>
<evidence type="ECO:0000256" key="2">
    <source>
        <dbReference type="SAM" id="SignalP"/>
    </source>
</evidence>
<evidence type="ECO:0000259" key="3">
    <source>
        <dbReference type="PROSITE" id="PS51272"/>
    </source>
</evidence>
<reference evidence="4 5" key="1">
    <citation type="submission" date="2020-08" db="EMBL/GenBank/DDBJ databases">
        <title>Bridging the membrane lipid divide: bacteria of the FCB group superphylum have the potential to synthesize archaeal ether lipids.</title>
        <authorList>
            <person name="Villanueva L."/>
            <person name="Von Meijenfeldt F.A.B."/>
            <person name="Westbye A.B."/>
            <person name="Yadav S."/>
            <person name="Hopmans E.C."/>
            <person name="Dutilh B.E."/>
            <person name="Sinninghe Damste J.S."/>
        </authorList>
    </citation>
    <scope>NUCLEOTIDE SEQUENCE [LARGE SCALE GENOMIC DNA]</scope>
    <source>
        <strain evidence="4">NIOZ-UU82</strain>
    </source>
</reference>
<dbReference type="PROSITE" id="PS51257">
    <property type="entry name" value="PROKAR_LIPOPROTEIN"/>
    <property type="match status" value="1"/>
</dbReference>
<dbReference type="EMBL" id="JACNLL010000056">
    <property type="protein sequence ID" value="MBC8199568.1"/>
    <property type="molecule type" value="Genomic_DNA"/>
</dbReference>
<dbReference type="PROSITE" id="PS51272">
    <property type="entry name" value="SLH"/>
    <property type="match status" value="1"/>
</dbReference>
<evidence type="ECO:0000256" key="1">
    <source>
        <dbReference type="PROSITE-ProRule" id="PRU00339"/>
    </source>
</evidence>
<keyword evidence="2" id="KW-0732">Signal</keyword>
<dbReference type="SUPFAM" id="SSF48452">
    <property type="entry name" value="TPR-like"/>
    <property type="match status" value="1"/>
</dbReference>
<feature type="repeat" description="TPR" evidence="1">
    <location>
        <begin position="146"/>
        <end position="179"/>
    </location>
</feature>
<feature type="domain" description="SLH" evidence="3">
    <location>
        <begin position="256"/>
        <end position="321"/>
    </location>
</feature>
<sequence length="385" mass="43356">MFNRKIFIMLAAISLLFFYACGPKAMAPRAELDTPEHHVAVGNKLLKAGKIDAAFREFNRAKELSPKFSPAYVGLGLVDGFRDNFKNSLKTMKEARKYARGDEQKIAVNVGFMRLYIMGKTNIDINWLKLTEEEFDKAVLISKDVSAPYFYMGLAYKISYKFRQAVDRFSRVLELDNGYIAEADKEYALVQKIERAMPGSKIGKKIALVEKITRADIAALFIEELKVDEIFKKRTPKKFDIAFKSPEKQLETGIYVKILPATDIDDHVLKADIDAVIEIGIKGLQPFPDHTYKPYQTITRAEFAMMIEDILIKLTGVDDLATRFIGSVSLFPDLRNDLPYFNAVMICTTRGIMVAKDLATGEFDAIGPVSGADALLSIRMLKSQL</sequence>